<feature type="non-terminal residue" evidence="1">
    <location>
        <position position="64"/>
    </location>
</feature>
<name>A0ABD5S4X7_9EURY</name>
<gene>
    <name evidence="1" type="ORF">ACFQE1_20395</name>
</gene>
<dbReference type="EMBL" id="JBHSWU010001311">
    <property type="protein sequence ID" value="MFC6726684.1"/>
    <property type="molecule type" value="Genomic_DNA"/>
</dbReference>
<dbReference type="AlphaFoldDB" id="A0ABD5S4X7"/>
<dbReference type="Proteomes" id="UP001596328">
    <property type="component" value="Unassembled WGS sequence"/>
</dbReference>
<evidence type="ECO:0000313" key="2">
    <source>
        <dbReference type="Proteomes" id="UP001596328"/>
    </source>
</evidence>
<accession>A0ABD5S4X7</accession>
<reference evidence="1 2" key="1">
    <citation type="journal article" date="2019" name="Int. J. Syst. Evol. Microbiol.">
        <title>The Global Catalogue of Microorganisms (GCM) 10K type strain sequencing project: providing services to taxonomists for standard genome sequencing and annotation.</title>
        <authorList>
            <consortium name="The Broad Institute Genomics Platform"/>
            <consortium name="The Broad Institute Genome Sequencing Center for Infectious Disease"/>
            <person name="Wu L."/>
            <person name="Ma J."/>
        </authorList>
    </citation>
    <scope>NUCLEOTIDE SEQUENCE [LARGE SCALE GENOMIC DNA]</scope>
    <source>
        <strain evidence="1 2">NBRC 111368</strain>
    </source>
</reference>
<keyword evidence="2" id="KW-1185">Reference proteome</keyword>
<protein>
    <submittedName>
        <fullName evidence="1">Uncharacterized protein</fullName>
    </submittedName>
</protein>
<evidence type="ECO:0000313" key="1">
    <source>
        <dbReference type="EMBL" id="MFC6726684.1"/>
    </source>
</evidence>
<proteinExistence type="predicted"/>
<sequence length="64" mass="6530">MGLLGHVRASRVVGKKRAIRRENSAVPFRQVALLGVQFGDVAGRGGSPSAVAVVGAIAEGAFTL</sequence>
<organism evidence="1 2">
    <name type="scientific">Halobium palmae</name>
    <dbReference type="NCBI Taxonomy" id="1776492"/>
    <lineage>
        <taxon>Archaea</taxon>
        <taxon>Methanobacteriati</taxon>
        <taxon>Methanobacteriota</taxon>
        <taxon>Stenosarchaea group</taxon>
        <taxon>Halobacteria</taxon>
        <taxon>Halobacteriales</taxon>
        <taxon>Haloferacaceae</taxon>
        <taxon>Halobium</taxon>
    </lineage>
</organism>
<comment type="caution">
    <text evidence="1">The sequence shown here is derived from an EMBL/GenBank/DDBJ whole genome shotgun (WGS) entry which is preliminary data.</text>
</comment>